<reference evidence="1" key="1">
    <citation type="submission" date="2020-05" db="EMBL/GenBank/DDBJ databases">
        <title>Large-scale comparative analyses of tick genomes elucidate their genetic diversity and vector capacities.</title>
        <authorList>
            <person name="Jia N."/>
            <person name="Wang J."/>
            <person name="Shi W."/>
            <person name="Du L."/>
            <person name="Sun Y."/>
            <person name="Zhan W."/>
            <person name="Jiang J."/>
            <person name="Wang Q."/>
            <person name="Zhang B."/>
            <person name="Ji P."/>
            <person name="Sakyi L.B."/>
            <person name="Cui X."/>
            <person name="Yuan T."/>
            <person name="Jiang B."/>
            <person name="Yang W."/>
            <person name="Lam T.T.-Y."/>
            <person name="Chang Q."/>
            <person name="Ding S."/>
            <person name="Wang X."/>
            <person name="Zhu J."/>
            <person name="Ruan X."/>
            <person name="Zhao L."/>
            <person name="Wei J."/>
            <person name="Que T."/>
            <person name="Du C."/>
            <person name="Cheng J."/>
            <person name="Dai P."/>
            <person name="Han X."/>
            <person name="Huang E."/>
            <person name="Gao Y."/>
            <person name="Liu J."/>
            <person name="Shao H."/>
            <person name="Ye R."/>
            <person name="Li L."/>
            <person name="Wei W."/>
            <person name="Wang X."/>
            <person name="Wang C."/>
            <person name="Yang T."/>
            <person name="Huo Q."/>
            <person name="Li W."/>
            <person name="Guo W."/>
            <person name="Chen H."/>
            <person name="Zhou L."/>
            <person name="Ni X."/>
            <person name="Tian J."/>
            <person name="Zhou Y."/>
            <person name="Sheng Y."/>
            <person name="Liu T."/>
            <person name="Pan Y."/>
            <person name="Xia L."/>
            <person name="Li J."/>
            <person name="Zhao F."/>
            <person name="Cao W."/>
        </authorList>
    </citation>
    <scope>NUCLEOTIDE SEQUENCE</scope>
    <source>
        <strain evidence="1">Dsil-2018</strain>
    </source>
</reference>
<comment type="caution">
    <text evidence="1">The sequence shown here is derived from an EMBL/GenBank/DDBJ whole genome shotgun (WGS) entry which is preliminary data.</text>
</comment>
<proteinExistence type="predicted"/>
<organism evidence="1 2">
    <name type="scientific">Dermacentor silvarum</name>
    <name type="common">Tick</name>
    <dbReference type="NCBI Taxonomy" id="543639"/>
    <lineage>
        <taxon>Eukaryota</taxon>
        <taxon>Metazoa</taxon>
        <taxon>Ecdysozoa</taxon>
        <taxon>Arthropoda</taxon>
        <taxon>Chelicerata</taxon>
        <taxon>Arachnida</taxon>
        <taxon>Acari</taxon>
        <taxon>Parasitiformes</taxon>
        <taxon>Ixodida</taxon>
        <taxon>Ixodoidea</taxon>
        <taxon>Ixodidae</taxon>
        <taxon>Rhipicephalinae</taxon>
        <taxon>Dermacentor</taxon>
    </lineage>
</organism>
<sequence>MLMCNVPNCTQFHRGLMTLALLCILASLACVFTAVGGWSFVEHAACIFLVALTKNSTTVASTVQPIMALFRCHPGEPGRPLFNWLHWANGNVAQSIALVTIYFAPGLTKSRLGGSGEFLTVLSLLVAFHVAVHVGMQALSMLSATPTPAPLPAAADEPKRDSPVPPPGASQGASTAQPTEDGGKEADKEDRASGDAETASKDAADDEASDKKSPAAAVGAVDAVADGAAAGTNPGADLSAQGDAAAAPAPPAAPAAPAPEAVATSALDKIRVVGLAVYTLVMLGAVAALVGIVWSA</sequence>
<gene>
    <name evidence="1" type="ORF">HPB49_025325</name>
</gene>
<accession>A0ACB8CII4</accession>
<name>A0ACB8CII4_DERSI</name>
<protein>
    <submittedName>
        <fullName evidence="1">Uncharacterized protein</fullName>
    </submittedName>
</protein>
<evidence type="ECO:0000313" key="1">
    <source>
        <dbReference type="EMBL" id="KAH7942563.1"/>
    </source>
</evidence>
<keyword evidence="2" id="KW-1185">Reference proteome</keyword>
<dbReference type="Proteomes" id="UP000821865">
    <property type="component" value="Chromosome 7"/>
</dbReference>
<dbReference type="EMBL" id="CM023476">
    <property type="protein sequence ID" value="KAH7942563.1"/>
    <property type="molecule type" value="Genomic_DNA"/>
</dbReference>
<evidence type="ECO:0000313" key="2">
    <source>
        <dbReference type="Proteomes" id="UP000821865"/>
    </source>
</evidence>